<protein>
    <recommendedName>
        <fullName evidence="4">HTH cro/C1-type domain-containing protein</fullName>
    </recommendedName>
</protein>
<dbReference type="Proteomes" id="UP001183388">
    <property type="component" value="Unassembled WGS sequence"/>
</dbReference>
<reference evidence="3" key="1">
    <citation type="submission" date="2023-07" db="EMBL/GenBank/DDBJ databases">
        <title>30 novel species of actinomycetes from the DSMZ collection.</title>
        <authorList>
            <person name="Nouioui I."/>
        </authorList>
    </citation>
    <scope>NUCLEOTIDE SEQUENCE [LARGE SCALE GENOMIC DNA]</scope>
    <source>
        <strain evidence="3">DSM 44917</strain>
    </source>
</reference>
<accession>A0ABU2L3P5</accession>
<evidence type="ECO:0000313" key="2">
    <source>
        <dbReference type="EMBL" id="MDT0306182.1"/>
    </source>
</evidence>
<evidence type="ECO:0000256" key="1">
    <source>
        <dbReference type="SAM" id="MobiDB-lite"/>
    </source>
</evidence>
<evidence type="ECO:0008006" key="4">
    <source>
        <dbReference type="Google" id="ProtNLM"/>
    </source>
</evidence>
<sequence>MEAEDMTWGPEAWKRLGDAIRDDRIRQGITSREELAERVKRQGGSVTSRSIGDLERGLHRSTGKKPRTLEPTVAALGWPYGASDRILNGEEPAVVLRQEVRPEAEQASGREAVLEALPQVYAFSRQVAALGGDPDLRDQFDDLAHRLVRSIPVGGPQGRFGLAAYRPHAPGEGPADDDAERIREFFESGDPSAG</sequence>
<organism evidence="2 3">
    <name type="scientific">Streptomyces boetiae</name>
    <dbReference type="NCBI Taxonomy" id="3075541"/>
    <lineage>
        <taxon>Bacteria</taxon>
        <taxon>Bacillati</taxon>
        <taxon>Actinomycetota</taxon>
        <taxon>Actinomycetes</taxon>
        <taxon>Kitasatosporales</taxon>
        <taxon>Streptomycetaceae</taxon>
        <taxon>Streptomyces</taxon>
    </lineage>
</organism>
<evidence type="ECO:0000313" key="3">
    <source>
        <dbReference type="Proteomes" id="UP001183388"/>
    </source>
</evidence>
<proteinExistence type="predicted"/>
<name>A0ABU2L3P5_9ACTN</name>
<feature type="region of interest" description="Disordered" evidence="1">
    <location>
        <begin position="36"/>
        <end position="68"/>
    </location>
</feature>
<dbReference type="EMBL" id="JAVREN010000004">
    <property type="protein sequence ID" value="MDT0306182.1"/>
    <property type="molecule type" value="Genomic_DNA"/>
</dbReference>
<comment type="caution">
    <text evidence="2">The sequence shown here is derived from an EMBL/GenBank/DDBJ whole genome shotgun (WGS) entry which is preliminary data.</text>
</comment>
<keyword evidence="3" id="KW-1185">Reference proteome</keyword>
<gene>
    <name evidence="2" type="ORF">RM780_04290</name>
</gene>